<reference evidence="1" key="1">
    <citation type="submission" date="2019-05" db="EMBL/GenBank/DDBJ databases">
        <title>Metatranscriptomic reconstruction reveals RNA viruses with the potential to shape carbon cycling in soil.</title>
        <authorList>
            <person name="Starr E.P."/>
            <person name="Nuccio E."/>
            <person name="Pett-Ridge J."/>
            <person name="Banfield J.F."/>
            <person name="Firestone M.K."/>
        </authorList>
    </citation>
    <scope>NUCLEOTIDE SEQUENCE</scope>
    <source>
        <strain evidence="1">H1_Bulk_Litter_4_scaffold_259</strain>
    </source>
</reference>
<protein>
    <submittedName>
        <fullName evidence="1">Uncharacterized protein</fullName>
    </submittedName>
</protein>
<name>A0A514D964_9VIRU</name>
<sequence length="120" mass="12560">MAYSDPQTLTVSGNAKSLARTGSGIGNGVFQTSDGEYTLTILHTYGKRNRRAVRFQVKGFSSDPLTPSNNVPVTGQFSVTTDFPVQGIPVADQEALGAALATWLTAGTNANLKKLLGGEA</sequence>
<dbReference type="EMBL" id="MN035315">
    <property type="protein sequence ID" value="QDH90163.1"/>
    <property type="molecule type" value="Genomic_RNA"/>
</dbReference>
<evidence type="ECO:0000313" key="1">
    <source>
        <dbReference type="EMBL" id="QDH90163.1"/>
    </source>
</evidence>
<organism evidence="1">
    <name type="scientific">Leviviridae sp</name>
    <dbReference type="NCBI Taxonomy" id="2027243"/>
    <lineage>
        <taxon>Viruses</taxon>
        <taxon>Riboviria</taxon>
        <taxon>Orthornavirae</taxon>
        <taxon>Lenarviricota</taxon>
        <taxon>Leviviricetes</taxon>
        <taxon>Norzivirales</taxon>
        <taxon>Fiersviridae</taxon>
    </lineage>
</organism>
<accession>A0A514D964</accession>
<proteinExistence type="predicted"/>
<gene>
    <name evidence="1" type="ORF">H1BulkLitter4259_000002</name>
</gene>